<dbReference type="EMBL" id="CACTIH010009409">
    <property type="protein sequence ID" value="CAA3030990.1"/>
    <property type="molecule type" value="Genomic_DNA"/>
</dbReference>
<dbReference type="CDD" id="cd09272">
    <property type="entry name" value="RNase_HI_RT_Ty1"/>
    <property type="match status" value="1"/>
</dbReference>
<accession>A0A8S0VI65</accession>
<dbReference type="AlphaFoldDB" id="A0A8S0VI65"/>
<name>A0A8S0VI65_OLEEU</name>
<evidence type="ECO:0000313" key="2">
    <source>
        <dbReference type="Proteomes" id="UP000594638"/>
    </source>
</evidence>
<sequence>MGQLHHFLGIEMCWHESSIHLTQPRYIAELLKKFELQNVKPFPTPIITDKTISKIDGEAMQDPSIYRSAVGLQYLSHTRPNITFTVNKLSQFLQSPTSTHWQALKRVLRYLKGTMNQGLWIQNNDNLTLNGYSDADWASCPDDRRSTTGYCIYLGDNLIAWSSKKQHVVARSSTGSEYRALASAASEIAWIQSRVSCPNKTH</sequence>
<organism evidence="1 2">
    <name type="scientific">Olea europaea subsp. europaea</name>
    <dbReference type="NCBI Taxonomy" id="158383"/>
    <lineage>
        <taxon>Eukaryota</taxon>
        <taxon>Viridiplantae</taxon>
        <taxon>Streptophyta</taxon>
        <taxon>Embryophyta</taxon>
        <taxon>Tracheophyta</taxon>
        <taxon>Spermatophyta</taxon>
        <taxon>Magnoliopsida</taxon>
        <taxon>eudicotyledons</taxon>
        <taxon>Gunneridae</taxon>
        <taxon>Pentapetalae</taxon>
        <taxon>asterids</taxon>
        <taxon>lamiids</taxon>
        <taxon>Lamiales</taxon>
        <taxon>Oleaceae</taxon>
        <taxon>Oleeae</taxon>
        <taxon>Olea</taxon>
    </lineage>
</organism>
<proteinExistence type="predicted"/>
<dbReference type="Gramene" id="OE9A061940T1">
    <property type="protein sequence ID" value="OE9A061940C1"/>
    <property type="gene ID" value="OE9A061940"/>
</dbReference>
<comment type="caution">
    <text evidence="1">The sequence shown here is derived from an EMBL/GenBank/DDBJ whole genome shotgun (WGS) entry which is preliminary data.</text>
</comment>
<evidence type="ECO:0000313" key="1">
    <source>
        <dbReference type="EMBL" id="CAA3030990.1"/>
    </source>
</evidence>
<dbReference type="PANTHER" id="PTHR11439">
    <property type="entry name" value="GAG-POL-RELATED RETROTRANSPOSON"/>
    <property type="match status" value="1"/>
</dbReference>
<gene>
    <name evidence="1" type="ORF">OLEA9_A061940</name>
</gene>
<reference evidence="1 2" key="1">
    <citation type="submission" date="2019-12" db="EMBL/GenBank/DDBJ databases">
        <authorList>
            <person name="Alioto T."/>
            <person name="Alioto T."/>
            <person name="Gomez Garrido J."/>
        </authorList>
    </citation>
    <scope>NUCLEOTIDE SEQUENCE [LARGE SCALE GENOMIC DNA]</scope>
</reference>
<keyword evidence="2" id="KW-1185">Reference proteome</keyword>
<dbReference type="InterPro" id="IPR043502">
    <property type="entry name" value="DNA/RNA_pol_sf"/>
</dbReference>
<dbReference type="OrthoDB" id="912797at2759"/>
<protein>
    <submittedName>
        <fullName evidence="1">Uncharacterized protein</fullName>
    </submittedName>
</protein>
<dbReference type="PANTHER" id="PTHR11439:SF455">
    <property type="entry name" value="RLK (RECEPTOR-LIKE PROTEIN KINASE) 8, PUTATIVE-RELATED"/>
    <property type="match status" value="1"/>
</dbReference>
<dbReference type="Proteomes" id="UP000594638">
    <property type="component" value="Unassembled WGS sequence"/>
</dbReference>
<dbReference type="SUPFAM" id="SSF56672">
    <property type="entry name" value="DNA/RNA polymerases"/>
    <property type="match status" value="1"/>
</dbReference>